<accession>A0AC61NLA8</accession>
<protein>
    <submittedName>
        <fullName evidence="1">Tyrosine-type recombinase/integrase</fullName>
    </submittedName>
</protein>
<proteinExistence type="predicted"/>
<organism evidence="1 2">
    <name type="scientific">Halosquirtibacter laminarini</name>
    <dbReference type="NCBI Taxonomy" id="3374600"/>
    <lineage>
        <taxon>Bacteria</taxon>
        <taxon>Pseudomonadati</taxon>
        <taxon>Bacteroidota</taxon>
        <taxon>Bacteroidia</taxon>
        <taxon>Marinilabiliales</taxon>
        <taxon>Prolixibacteraceae</taxon>
        <taxon>Halosquirtibacter</taxon>
    </lineage>
</organism>
<dbReference type="EMBL" id="CP081303">
    <property type="protein sequence ID" value="QZE14716.1"/>
    <property type="molecule type" value="Genomic_DNA"/>
</dbReference>
<keyword evidence="2" id="KW-1185">Reference proteome</keyword>
<reference evidence="1" key="1">
    <citation type="submission" date="2021-08" db="EMBL/GenBank/DDBJ databases">
        <title>Novel anaerobic bacterium isolated from sea squirt in East Sea, Republic of Korea.</title>
        <authorList>
            <person name="Nguyen T.H."/>
            <person name="Li Z."/>
            <person name="Lee Y.-J."/>
            <person name="Ko J."/>
            <person name="Kim S.-G."/>
        </authorList>
    </citation>
    <scope>NUCLEOTIDE SEQUENCE</scope>
    <source>
        <strain evidence="1">KCTC 25031</strain>
    </source>
</reference>
<evidence type="ECO:0000313" key="2">
    <source>
        <dbReference type="Proteomes" id="UP000826212"/>
    </source>
</evidence>
<name>A0AC61NLA8_9BACT</name>
<dbReference type="Proteomes" id="UP000826212">
    <property type="component" value="Chromosome"/>
</dbReference>
<sequence length="176" mass="21534">MEKYISPKVIKQIIYRTEDIQTQLIIFFIYNYGMRPIDILKLSRRNFIIKDQKIRIQFQRIKTATNHVFKIPDYFVQTIYKHIVKRKDNEPLFKGTNKKRMTEVTLENRLFQETLKQNKNLASETLWNSHLYWVFRKRYTLEEAIKEYNITKNSKAWKIWDDANCEKCSYPRLLDI</sequence>
<gene>
    <name evidence="1" type="ORF">K4L44_02315</name>
</gene>
<evidence type="ECO:0000313" key="1">
    <source>
        <dbReference type="EMBL" id="QZE14716.1"/>
    </source>
</evidence>